<dbReference type="AlphaFoldDB" id="A0A9X2L5L7"/>
<protein>
    <submittedName>
        <fullName evidence="2">Carbohydrate binding family 9 domain-containing protein</fullName>
    </submittedName>
</protein>
<dbReference type="CDD" id="cd09618">
    <property type="entry name" value="CBM9_like_2"/>
    <property type="match status" value="1"/>
</dbReference>
<evidence type="ECO:0000259" key="1">
    <source>
        <dbReference type="Pfam" id="PF19313"/>
    </source>
</evidence>
<dbReference type="SUPFAM" id="SSF49344">
    <property type="entry name" value="CBD9-like"/>
    <property type="match status" value="1"/>
</dbReference>
<organism evidence="2 3">
    <name type="scientific">Gracilimonas sediminicola</name>
    <dbReference type="NCBI Taxonomy" id="2952158"/>
    <lineage>
        <taxon>Bacteria</taxon>
        <taxon>Pseudomonadati</taxon>
        <taxon>Balneolota</taxon>
        <taxon>Balneolia</taxon>
        <taxon>Balneolales</taxon>
        <taxon>Balneolaceae</taxon>
        <taxon>Gracilimonas</taxon>
    </lineage>
</organism>
<dbReference type="InterPro" id="IPR045670">
    <property type="entry name" value="DUF5916"/>
</dbReference>
<evidence type="ECO:0000313" key="3">
    <source>
        <dbReference type="Proteomes" id="UP001139125"/>
    </source>
</evidence>
<accession>A0A9X2L5L7</accession>
<sequence>MKRVYTTMAMVCLCVNLFAQTSYQKQTDTIAIKTDDVRRGTADNPAMQAIRIDGENEIVLDGLLNESIWKNVPIATQFTQRAPDDGSAASENTEVQLLYTNEYIFVGIMAYDSAPDSINAPLFRRDGDEASDWVYVLFDSYNDKRTAFTFAINPRGVQKDILLYDDTDEDQLWDAVWQAETKILENGWSAEMKIPLSQLRFSSNDEEQSWGVNFQRRIARNGEISFWAPTSQNETGIVSKFGRLNGIQNLKEPRRLEVIPYVSADLTRVPSISTDNPYYSRNELGAGVGGDIKYGLTSDLTLTATINPDFGQVEADPAVINLTANENFFSERRPFFLEGNDIFQFGNTKTFSRFGNPVTFYSRRIGRAPQGTPNRAGVNADYVDRPDLTTIAAAAKVSGKTQNGWSIGFLDAYTLEEEALYTAPSGNESSFAVEPATNYMVARTKKDFNSGNTYFGGFASAVNRSIDGTYFEDFLRSSAYLGGVDFEHSFNDRNWITSGAFSYSVINGSKEAIQRAQTSPVRHYDRVDSDQLSVNPNKTSLSGFATEISIQKRGGDDNWMTSLTYSDVSPGYETNDIGFQNRADYRSINGGLIFRETDPKLLQYFETWLFKGNAWNYDGDMINNWYGTGGFMRFDNLWTFNYNANVSGDQLMDRTTRGGPVMERPRDWNFNLNLSTNQNKDVSFHFGTFQRQDVSGEFDNNIWMGVTFLPTTFIQISVSPEFGYQRDTDQYVTKVQDANATDTYGNRYVFADIKQRRFMTSVRVNWTFSPTMSLQTYVRPFIASGEYTHFKEFAEPRTYNFDRYGEDKGTISKAGDEYSVDPDGAGGSPAFNFRDPDFNFRSVQGNAVFRWEYAPGSTLFLVWQQQRDDFVRMGNFDLGRDLDGLFSAKPTNVFLVKLSYWFGT</sequence>
<evidence type="ECO:0000313" key="2">
    <source>
        <dbReference type="EMBL" id="MCP9292053.1"/>
    </source>
</evidence>
<dbReference type="EMBL" id="JANDBC010000002">
    <property type="protein sequence ID" value="MCP9292053.1"/>
    <property type="molecule type" value="Genomic_DNA"/>
</dbReference>
<feature type="domain" description="DUF5916" evidence="1">
    <location>
        <begin position="253"/>
        <end position="901"/>
    </location>
</feature>
<keyword evidence="3" id="KW-1185">Reference proteome</keyword>
<comment type="caution">
    <text evidence="2">The sequence shown here is derived from an EMBL/GenBank/DDBJ whole genome shotgun (WGS) entry which is preliminary data.</text>
</comment>
<proteinExistence type="predicted"/>
<name>A0A9X2L5L7_9BACT</name>
<dbReference type="Gene3D" id="2.60.40.1190">
    <property type="match status" value="1"/>
</dbReference>
<reference evidence="2" key="1">
    <citation type="submission" date="2022-06" db="EMBL/GenBank/DDBJ databases">
        <title>Gracilimonas sp. CAU 1638 isolated from sea sediment.</title>
        <authorList>
            <person name="Kim W."/>
        </authorList>
    </citation>
    <scope>NUCLEOTIDE SEQUENCE</scope>
    <source>
        <strain evidence="2">CAU 1638</strain>
    </source>
</reference>
<gene>
    <name evidence="2" type="ORF">NM125_10735</name>
</gene>
<dbReference type="RefSeq" id="WP_255134928.1">
    <property type="nucleotide sequence ID" value="NZ_JANDBC010000002.1"/>
</dbReference>
<dbReference type="Pfam" id="PF19313">
    <property type="entry name" value="DUF5916"/>
    <property type="match status" value="1"/>
</dbReference>
<dbReference type="Proteomes" id="UP001139125">
    <property type="component" value="Unassembled WGS sequence"/>
</dbReference>